<proteinExistence type="predicted"/>
<comment type="caution">
    <text evidence="1">The sequence shown here is derived from an EMBL/GenBank/DDBJ whole genome shotgun (WGS) entry which is preliminary data.</text>
</comment>
<sequence length="59" mass="6069">MAIQAADASCSVCVTNSECAIALRALKAAGAGQALKYALRSTSGRGGTQPTKRKMVKQK</sequence>
<dbReference type="RefSeq" id="WP_233696260.1">
    <property type="nucleotide sequence ID" value="NZ_JAJNBZ010000004.1"/>
</dbReference>
<protein>
    <submittedName>
        <fullName evidence="1">Uncharacterized protein</fullName>
    </submittedName>
</protein>
<evidence type="ECO:0000313" key="1">
    <source>
        <dbReference type="EMBL" id="MCE5169197.1"/>
    </source>
</evidence>
<evidence type="ECO:0000313" key="2">
    <source>
        <dbReference type="Proteomes" id="UP001199916"/>
    </source>
</evidence>
<gene>
    <name evidence="1" type="ORF">LQV63_07730</name>
</gene>
<name>A0ABS8YDS0_9BACL</name>
<accession>A0ABS8YDS0</accession>
<organism evidence="1 2">
    <name type="scientific">Paenibacillus profundus</name>
    <dbReference type="NCBI Taxonomy" id="1173085"/>
    <lineage>
        <taxon>Bacteria</taxon>
        <taxon>Bacillati</taxon>
        <taxon>Bacillota</taxon>
        <taxon>Bacilli</taxon>
        <taxon>Bacillales</taxon>
        <taxon>Paenibacillaceae</taxon>
        <taxon>Paenibacillus</taxon>
    </lineage>
</organism>
<dbReference type="EMBL" id="JAJNBZ010000004">
    <property type="protein sequence ID" value="MCE5169197.1"/>
    <property type="molecule type" value="Genomic_DNA"/>
</dbReference>
<dbReference type="Proteomes" id="UP001199916">
    <property type="component" value="Unassembled WGS sequence"/>
</dbReference>
<reference evidence="1 2" key="1">
    <citation type="submission" date="2021-11" db="EMBL/GenBank/DDBJ databases">
        <title>Draft genome sequence of Paenibacillus profundus YoMME, a new Gram-positive bacteria with exoelectrogenic properties.</title>
        <authorList>
            <person name="Hubenova Y."/>
            <person name="Hubenova E."/>
            <person name="Manasiev Y."/>
            <person name="Peykov S."/>
            <person name="Mitov M."/>
        </authorList>
    </citation>
    <scope>NUCLEOTIDE SEQUENCE [LARGE SCALE GENOMIC DNA]</scope>
    <source>
        <strain evidence="1 2">YoMME</strain>
    </source>
</reference>
<keyword evidence="2" id="KW-1185">Reference proteome</keyword>